<gene>
    <name evidence="1" type="ORF">TNCT_492281</name>
</gene>
<organism evidence="1 2">
    <name type="scientific">Trichonephila clavata</name>
    <name type="common">Joro spider</name>
    <name type="synonym">Nephila clavata</name>
    <dbReference type="NCBI Taxonomy" id="2740835"/>
    <lineage>
        <taxon>Eukaryota</taxon>
        <taxon>Metazoa</taxon>
        <taxon>Ecdysozoa</taxon>
        <taxon>Arthropoda</taxon>
        <taxon>Chelicerata</taxon>
        <taxon>Arachnida</taxon>
        <taxon>Araneae</taxon>
        <taxon>Araneomorphae</taxon>
        <taxon>Entelegynae</taxon>
        <taxon>Araneoidea</taxon>
        <taxon>Nephilidae</taxon>
        <taxon>Trichonephila</taxon>
    </lineage>
</organism>
<protein>
    <submittedName>
        <fullName evidence="1">Uncharacterized protein</fullName>
    </submittedName>
</protein>
<name>A0A8X6FTI3_TRICU</name>
<proteinExistence type="predicted"/>
<evidence type="ECO:0000313" key="1">
    <source>
        <dbReference type="EMBL" id="GFQ88047.1"/>
    </source>
</evidence>
<evidence type="ECO:0000313" key="2">
    <source>
        <dbReference type="Proteomes" id="UP000887116"/>
    </source>
</evidence>
<reference evidence="1" key="1">
    <citation type="submission" date="2020-07" db="EMBL/GenBank/DDBJ databases">
        <title>Multicomponent nature underlies the extraordinary mechanical properties of spider dragline silk.</title>
        <authorList>
            <person name="Kono N."/>
            <person name="Nakamura H."/>
            <person name="Mori M."/>
            <person name="Yoshida Y."/>
            <person name="Ohtoshi R."/>
            <person name="Malay A.D."/>
            <person name="Moran D.A.P."/>
            <person name="Tomita M."/>
            <person name="Numata K."/>
            <person name="Arakawa K."/>
        </authorList>
    </citation>
    <scope>NUCLEOTIDE SEQUENCE</scope>
</reference>
<dbReference type="Proteomes" id="UP000887116">
    <property type="component" value="Unassembled WGS sequence"/>
</dbReference>
<keyword evidence="2" id="KW-1185">Reference proteome</keyword>
<sequence length="157" mass="18251">MYTTAIFTCAIESHDADSSIPLRVRLTNPSVNVDYFRCTECEDLQYCFFLSYIKCLFFIEKNDLIHTFDDLSDSPLNVLLDVKKNNRIELETPPEKKSKALRSNETGDDLAPFRFSLEVTGLTEEDHENDRAYRRELTIFETFLGYDTRRGRARGTN</sequence>
<comment type="caution">
    <text evidence="1">The sequence shown here is derived from an EMBL/GenBank/DDBJ whole genome shotgun (WGS) entry which is preliminary data.</text>
</comment>
<dbReference type="AlphaFoldDB" id="A0A8X6FTI3"/>
<accession>A0A8X6FTI3</accession>
<dbReference type="EMBL" id="BMAO01023333">
    <property type="protein sequence ID" value="GFQ88047.1"/>
    <property type="molecule type" value="Genomic_DNA"/>
</dbReference>